<feature type="chain" id="PRO_5042265535" description="Ig-like domain-containing protein" evidence="4">
    <location>
        <begin position="23"/>
        <end position="207"/>
    </location>
</feature>
<dbReference type="SMART" id="SM00409">
    <property type="entry name" value="IG"/>
    <property type="match status" value="1"/>
</dbReference>
<keyword evidence="4" id="KW-0732">Signal</keyword>
<dbReference type="PANTHER" id="PTHR11860">
    <property type="entry name" value="POLYMERIC-IMMUNOGLOBULIN RECEPTOR"/>
    <property type="match status" value="1"/>
</dbReference>
<sequence>MTAMKSSTIFTLFLSACDVVWSSAISVPSVVTRTAGTSVTVHCGYDRRYADRSKYWCRGKFYSRCRTVVKTTGPRENGRSSISEDKSGHVFSVTVTSLQRQDEGRYWCVISAPLRDINKPVYLQVVQSNEYTTDVSTTTSPQNTFTTRPQERSTTHSEVWATLRWILFLLLLACPLAVCLWKSSAGRSCVTLCLRPCLPTPSPPQAG</sequence>
<keyword evidence="7" id="KW-1185">Reference proteome</keyword>
<dbReference type="SUPFAM" id="SSF48726">
    <property type="entry name" value="Immunoglobulin"/>
    <property type="match status" value="1"/>
</dbReference>
<keyword evidence="2" id="KW-0812">Transmembrane</keyword>
<dbReference type="InterPro" id="IPR003599">
    <property type="entry name" value="Ig_sub"/>
</dbReference>
<dbReference type="Pfam" id="PF07686">
    <property type="entry name" value="V-set"/>
    <property type="match status" value="1"/>
</dbReference>
<accession>A0AAD7RHK4</accession>
<comment type="subcellular location">
    <subcellularLocation>
        <location evidence="1">Membrane</location>
    </subcellularLocation>
</comment>
<dbReference type="Proteomes" id="UP001221898">
    <property type="component" value="Unassembled WGS sequence"/>
</dbReference>
<dbReference type="EMBL" id="JAINUG010000275">
    <property type="protein sequence ID" value="KAJ8384230.1"/>
    <property type="molecule type" value="Genomic_DNA"/>
</dbReference>
<evidence type="ECO:0000256" key="2">
    <source>
        <dbReference type="ARBA" id="ARBA00022692"/>
    </source>
</evidence>
<dbReference type="InterPro" id="IPR050671">
    <property type="entry name" value="CD300_family_receptors"/>
</dbReference>
<comment type="caution">
    <text evidence="6">The sequence shown here is derived from an EMBL/GenBank/DDBJ whole genome shotgun (WGS) entry which is preliminary data.</text>
</comment>
<gene>
    <name evidence="6" type="ORF">AAFF_G00206910</name>
</gene>
<dbReference type="InterPro" id="IPR036179">
    <property type="entry name" value="Ig-like_dom_sf"/>
</dbReference>
<keyword evidence="3" id="KW-0472">Membrane</keyword>
<dbReference type="GO" id="GO:0004888">
    <property type="term" value="F:transmembrane signaling receptor activity"/>
    <property type="evidence" value="ECO:0007669"/>
    <property type="project" value="TreeGrafter"/>
</dbReference>
<dbReference type="InterPro" id="IPR013106">
    <property type="entry name" value="Ig_V-set"/>
</dbReference>
<name>A0AAD7RHK4_9TELE</name>
<feature type="signal peptide" evidence="4">
    <location>
        <begin position="1"/>
        <end position="22"/>
    </location>
</feature>
<reference evidence="6" key="1">
    <citation type="journal article" date="2023" name="Science">
        <title>Genome structures resolve the early diversification of teleost fishes.</title>
        <authorList>
            <person name="Parey E."/>
            <person name="Louis A."/>
            <person name="Montfort J."/>
            <person name="Bouchez O."/>
            <person name="Roques C."/>
            <person name="Iampietro C."/>
            <person name="Lluch J."/>
            <person name="Castinel A."/>
            <person name="Donnadieu C."/>
            <person name="Desvignes T."/>
            <person name="Floi Bucao C."/>
            <person name="Jouanno E."/>
            <person name="Wen M."/>
            <person name="Mejri S."/>
            <person name="Dirks R."/>
            <person name="Jansen H."/>
            <person name="Henkel C."/>
            <person name="Chen W.J."/>
            <person name="Zahm M."/>
            <person name="Cabau C."/>
            <person name="Klopp C."/>
            <person name="Thompson A.W."/>
            <person name="Robinson-Rechavi M."/>
            <person name="Braasch I."/>
            <person name="Lecointre G."/>
            <person name="Bobe J."/>
            <person name="Postlethwait J.H."/>
            <person name="Berthelot C."/>
            <person name="Roest Crollius H."/>
            <person name="Guiguen Y."/>
        </authorList>
    </citation>
    <scope>NUCLEOTIDE SEQUENCE</scope>
    <source>
        <strain evidence="6">NC1722</strain>
    </source>
</reference>
<proteinExistence type="predicted"/>
<organism evidence="6 7">
    <name type="scientific">Aldrovandia affinis</name>
    <dbReference type="NCBI Taxonomy" id="143900"/>
    <lineage>
        <taxon>Eukaryota</taxon>
        <taxon>Metazoa</taxon>
        <taxon>Chordata</taxon>
        <taxon>Craniata</taxon>
        <taxon>Vertebrata</taxon>
        <taxon>Euteleostomi</taxon>
        <taxon>Actinopterygii</taxon>
        <taxon>Neopterygii</taxon>
        <taxon>Teleostei</taxon>
        <taxon>Notacanthiformes</taxon>
        <taxon>Halosauridae</taxon>
        <taxon>Aldrovandia</taxon>
    </lineage>
</organism>
<dbReference type="AlphaFoldDB" id="A0AAD7RHK4"/>
<dbReference type="CDD" id="cd05716">
    <property type="entry name" value="IgV_pIgR_like"/>
    <property type="match status" value="1"/>
</dbReference>
<feature type="domain" description="Ig-like" evidence="5">
    <location>
        <begin position="22"/>
        <end position="118"/>
    </location>
</feature>
<evidence type="ECO:0000256" key="3">
    <source>
        <dbReference type="ARBA" id="ARBA00023136"/>
    </source>
</evidence>
<dbReference type="PROSITE" id="PS50835">
    <property type="entry name" value="IG_LIKE"/>
    <property type="match status" value="1"/>
</dbReference>
<evidence type="ECO:0000256" key="1">
    <source>
        <dbReference type="ARBA" id="ARBA00004370"/>
    </source>
</evidence>
<dbReference type="PANTHER" id="PTHR11860:SF111">
    <property type="entry name" value="IMMUNOGLOBULIN SUBTYPE DOMAIN-CONTAINING PROTEIN"/>
    <property type="match status" value="1"/>
</dbReference>
<dbReference type="InterPro" id="IPR013783">
    <property type="entry name" value="Ig-like_fold"/>
</dbReference>
<dbReference type="GO" id="GO:0005886">
    <property type="term" value="C:plasma membrane"/>
    <property type="evidence" value="ECO:0007669"/>
    <property type="project" value="TreeGrafter"/>
</dbReference>
<dbReference type="InterPro" id="IPR007110">
    <property type="entry name" value="Ig-like_dom"/>
</dbReference>
<dbReference type="PROSITE" id="PS51257">
    <property type="entry name" value="PROKAR_LIPOPROTEIN"/>
    <property type="match status" value="1"/>
</dbReference>
<protein>
    <recommendedName>
        <fullName evidence="5">Ig-like domain-containing protein</fullName>
    </recommendedName>
</protein>
<dbReference type="Gene3D" id="2.60.40.10">
    <property type="entry name" value="Immunoglobulins"/>
    <property type="match status" value="1"/>
</dbReference>
<evidence type="ECO:0000313" key="6">
    <source>
        <dbReference type="EMBL" id="KAJ8384230.1"/>
    </source>
</evidence>
<evidence type="ECO:0000313" key="7">
    <source>
        <dbReference type="Proteomes" id="UP001221898"/>
    </source>
</evidence>
<evidence type="ECO:0000256" key="4">
    <source>
        <dbReference type="SAM" id="SignalP"/>
    </source>
</evidence>
<evidence type="ECO:0000259" key="5">
    <source>
        <dbReference type="PROSITE" id="PS50835"/>
    </source>
</evidence>